<comment type="caution">
    <text evidence="1">The sequence shown here is derived from an EMBL/GenBank/DDBJ whole genome shotgun (WGS) entry which is preliminary data.</text>
</comment>
<gene>
    <name evidence="1" type="ORF">ELS82_10235</name>
</gene>
<reference evidence="1 2" key="1">
    <citation type="submission" date="2019-01" db="EMBL/GenBank/DDBJ databases">
        <title>Vibrio BEI176 sp. nov, a marine bacterium isolated from China: eastern marignal seas.</title>
        <authorList>
            <person name="Li B."/>
        </authorList>
    </citation>
    <scope>NUCLEOTIDE SEQUENCE [LARGE SCALE GENOMIC DNA]</scope>
    <source>
        <strain evidence="1 2">BEI176</strain>
    </source>
</reference>
<dbReference type="AlphaFoldDB" id="A0A4Y8WFN0"/>
<protein>
    <submittedName>
        <fullName evidence="1">Uncharacterized protein</fullName>
    </submittedName>
</protein>
<sequence>MTVTIKSGFFASALLGDVTFLSAQEYQLDRSLIPIKRVVFALSPAALLIVHDDNSRVLLWRDSMSEKQYRDLIVMLKREH</sequence>
<accession>A0A4Y8WFN0</accession>
<evidence type="ECO:0000313" key="2">
    <source>
        <dbReference type="Proteomes" id="UP000297753"/>
    </source>
</evidence>
<evidence type="ECO:0000313" key="1">
    <source>
        <dbReference type="EMBL" id="TFH91740.1"/>
    </source>
</evidence>
<dbReference type="Proteomes" id="UP000297753">
    <property type="component" value="Unassembled WGS sequence"/>
</dbReference>
<dbReference type="OrthoDB" id="5906237at2"/>
<proteinExistence type="predicted"/>
<name>A0A4Y8WFN0_9VIBR</name>
<keyword evidence="2" id="KW-1185">Reference proteome</keyword>
<organism evidence="1 2">
    <name type="scientific">Vibrio ouci</name>
    <dbReference type="NCBI Taxonomy" id="2499078"/>
    <lineage>
        <taxon>Bacteria</taxon>
        <taxon>Pseudomonadati</taxon>
        <taxon>Pseudomonadota</taxon>
        <taxon>Gammaproteobacteria</taxon>
        <taxon>Vibrionales</taxon>
        <taxon>Vibrionaceae</taxon>
        <taxon>Vibrio</taxon>
    </lineage>
</organism>
<dbReference type="EMBL" id="SATR01000013">
    <property type="protein sequence ID" value="TFH91740.1"/>
    <property type="molecule type" value="Genomic_DNA"/>
</dbReference>